<keyword evidence="2" id="KW-1185">Reference proteome</keyword>
<gene>
    <name evidence="1" type="ORF">GCM10009639_36790</name>
</gene>
<dbReference type="Proteomes" id="UP001499863">
    <property type="component" value="Unassembled WGS sequence"/>
</dbReference>
<dbReference type="EMBL" id="BAAAKJ010000199">
    <property type="protein sequence ID" value="GAA1398347.1"/>
    <property type="molecule type" value="Genomic_DNA"/>
</dbReference>
<proteinExistence type="predicted"/>
<comment type="caution">
    <text evidence="1">The sequence shown here is derived from an EMBL/GenBank/DDBJ whole genome shotgun (WGS) entry which is preliminary data.</text>
</comment>
<accession>A0ABP4IT76</accession>
<evidence type="ECO:0000313" key="1">
    <source>
        <dbReference type="EMBL" id="GAA1398347.1"/>
    </source>
</evidence>
<evidence type="ECO:0000313" key="2">
    <source>
        <dbReference type="Proteomes" id="UP001499863"/>
    </source>
</evidence>
<dbReference type="RefSeq" id="WP_344337215.1">
    <property type="nucleotide sequence ID" value="NZ_BAAAKJ010000199.1"/>
</dbReference>
<sequence>MGLSISVGMLHDQARNDPEGFDHHRRAFDRLGAALGAEGVDWHEPPLDGPAQDPAFSGGFPYGYLTRLRRVLALAGRGEPVTPAEEDGPGWDRDRELIQEEALMFASHLICHADNAGYYVPVDFADPLFLPAEAGVAGGGMVGSTQRLLRELVTLAPALGIAPADPGTASAEHPVPDGPFEPERYAWHQLHRACLASLAGGHAIVFH</sequence>
<name>A0ABP4IT76_9ACTN</name>
<protein>
    <submittedName>
        <fullName evidence="1">Uncharacterized protein</fullName>
    </submittedName>
</protein>
<organism evidence="1 2">
    <name type="scientific">Kitasatospora putterlickiae</name>
    <dbReference type="NCBI Taxonomy" id="221725"/>
    <lineage>
        <taxon>Bacteria</taxon>
        <taxon>Bacillati</taxon>
        <taxon>Actinomycetota</taxon>
        <taxon>Actinomycetes</taxon>
        <taxon>Kitasatosporales</taxon>
        <taxon>Streptomycetaceae</taxon>
        <taxon>Kitasatospora</taxon>
    </lineage>
</organism>
<reference evidence="2" key="1">
    <citation type="journal article" date="2019" name="Int. J. Syst. Evol. Microbiol.">
        <title>The Global Catalogue of Microorganisms (GCM) 10K type strain sequencing project: providing services to taxonomists for standard genome sequencing and annotation.</title>
        <authorList>
            <consortium name="The Broad Institute Genomics Platform"/>
            <consortium name="The Broad Institute Genome Sequencing Center for Infectious Disease"/>
            <person name="Wu L."/>
            <person name="Ma J."/>
        </authorList>
    </citation>
    <scope>NUCLEOTIDE SEQUENCE [LARGE SCALE GENOMIC DNA]</scope>
    <source>
        <strain evidence="2">JCM 12393</strain>
    </source>
</reference>